<dbReference type="InterPro" id="IPR005119">
    <property type="entry name" value="LysR_subst-bd"/>
</dbReference>
<protein>
    <submittedName>
        <fullName evidence="6">LysR family transcriptional regulator</fullName>
    </submittedName>
</protein>
<dbReference type="SUPFAM" id="SSF46785">
    <property type="entry name" value="Winged helix' DNA-binding domain"/>
    <property type="match status" value="1"/>
</dbReference>
<dbReference type="InterPro" id="IPR036388">
    <property type="entry name" value="WH-like_DNA-bd_sf"/>
</dbReference>
<keyword evidence="2" id="KW-0805">Transcription regulation</keyword>
<evidence type="ECO:0000259" key="5">
    <source>
        <dbReference type="PROSITE" id="PS50931"/>
    </source>
</evidence>
<evidence type="ECO:0000256" key="1">
    <source>
        <dbReference type="ARBA" id="ARBA00009437"/>
    </source>
</evidence>
<dbReference type="Pfam" id="PF03466">
    <property type="entry name" value="LysR_substrate"/>
    <property type="match status" value="1"/>
</dbReference>
<proteinExistence type="inferred from homology"/>
<evidence type="ECO:0000313" key="6">
    <source>
        <dbReference type="EMBL" id="MFC7706240.1"/>
    </source>
</evidence>
<organism evidence="6 7">
    <name type="scientific">Plastorhodobacter daqingensis</name>
    <dbReference type="NCBI Taxonomy" id="1387281"/>
    <lineage>
        <taxon>Bacteria</taxon>
        <taxon>Pseudomonadati</taxon>
        <taxon>Pseudomonadota</taxon>
        <taxon>Alphaproteobacteria</taxon>
        <taxon>Rhodobacterales</taxon>
        <taxon>Paracoccaceae</taxon>
        <taxon>Plastorhodobacter</taxon>
    </lineage>
</organism>
<dbReference type="PROSITE" id="PS50931">
    <property type="entry name" value="HTH_LYSR"/>
    <property type="match status" value="1"/>
</dbReference>
<dbReference type="Gene3D" id="3.40.190.10">
    <property type="entry name" value="Periplasmic binding protein-like II"/>
    <property type="match status" value="2"/>
</dbReference>
<feature type="domain" description="HTH lysR-type" evidence="5">
    <location>
        <begin position="10"/>
        <end position="56"/>
    </location>
</feature>
<sequence length="195" mass="21177">MNFQSATSGARHGSFARAGEAVGLRQSAISLQVKGFEDEFGVRLFDHSRRRRSVLTEAGRIVLVKAEEILALYDQIEPALSDEQSLAGQLKLGAIQSALKGVLPAALAVLNREHPRVRVHVASGMSQDLATKVAAGDLDAAITSEPMRPHPQDLVWTPLYEDRFWIVAPPGCERTQLRAVGFLSCTADTTDMASR</sequence>
<name>A0ABW2URT2_9RHOB</name>
<evidence type="ECO:0000256" key="4">
    <source>
        <dbReference type="ARBA" id="ARBA00023163"/>
    </source>
</evidence>
<evidence type="ECO:0000313" key="7">
    <source>
        <dbReference type="Proteomes" id="UP001596516"/>
    </source>
</evidence>
<accession>A0ABW2URT2</accession>
<dbReference type="SUPFAM" id="SSF53850">
    <property type="entry name" value="Periplasmic binding protein-like II"/>
    <property type="match status" value="1"/>
</dbReference>
<evidence type="ECO:0000256" key="3">
    <source>
        <dbReference type="ARBA" id="ARBA00023125"/>
    </source>
</evidence>
<dbReference type="InterPro" id="IPR036390">
    <property type="entry name" value="WH_DNA-bd_sf"/>
</dbReference>
<keyword evidence="4" id="KW-0804">Transcription</keyword>
<dbReference type="Pfam" id="PF00126">
    <property type="entry name" value="HTH_1"/>
    <property type="match status" value="1"/>
</dbReference>
<comment type="caution">
    <text evidence="6">The sequence shown here is derived from an EMBL/GenBank/DDBJ whole genome shotgun (WGS) entry which is preliminary data.</text>
</comment>
<reference evidence="7" key="1">
    <citation type="journal article" date="2019" name="Int. J. Syst. Evol. Microbiol.">
        <title>The Global Catalogue of Microorganisms (GCM) 10K type strain sequencing project: providing services to taxonomists for standard genome sequencing and annotation.</title>
        <authorList>
            <consortium name="The Broad Institute Genomics Platform"/>
            <consortium name="The Broad Institute Genome Sequencing Center for Infectious Disease"/>
            <person name="Wu L."/>
            <person name="Ma J."/>
        </authorList>
    </citation>
    <scope>NUCLEOTIDE SEQUENCE [LARGE SCALE GENOMIC DNA]</scope>
    <source>
        <strain evidence="7">CGMCC 1.12750</strain>
    </source>
</reference>
<dbReference type="RefSeq" id="WP_377406823.1">
    <property type="nucleotide sequence ID" value="NZ_JBHTFQ010000016.1"/>
</dbReference>
<dbReference type="PANTHER" id="PTHR30126">
    <property type="entry name" value="HTH-TYPE TRANSCRIPTIONAL REGULATOR"/>
    <property type="match status" value="1"/>
</dbReference>
<keyword evidence="3" id="KW-0238">DNA-binding</keyword>
<dbReference type="EMBL" id="JBHTFQ010000016">
    <property type="protein sequence ID" value="MFC7706240.1"/>
    <property type="molecule type" value="Genomic_DNA"/>
</dbReference>
<evidence type="ECO:0000256" key="2">
    <source>
        <dbReference type="ARBA" id="ARBA00023015"/>
    </source>
</evidence>
<gene>
    <name evidence="6" type="ORF">ACFQXB_18885</name>
</gene>
<dbReference type="InterPro" id="IPR000847">
    <property type="entry name" value="LysR_HTH_N"/>
</dbReference>
<dbReference type="Gene3D" id="1.10.10.10">
    <property type="entry name" value="Winged helix-like DNA-binding domain superfamily/Winged helix DNA-binding domain"/>
    <property type="match status" value="1"/>
</dbReference>
<dbReference type="PANTHER" id="PTHR30126:SF94">
    <property type="entry name" value="LYSR FAMILY TRANSCRIPTIONAL REGULATOR"/>
    <property type="match status" value="1"/>
</dbReference>
<dbReference type="Proteomes" id="UP001596516">
    <property type="component" value="Unassembled WGS sequence"/>
</dbReference>
<comment type="similarity">
    <text evidence="1">Belongs to the LysR transcriptional regulatory family.</text>
</comment>
<keyword evidence="7" id="KW-1185">Reference proteome</keyword>